<keyword evidence="1" id="KW-0175">Coiled coil</keyword>
<protein>
    <submittedName>
        <fullName evidence="4">Endosialidase-like protein</fullName>
    </submittedName>
</protein>
<gene>
    <name evidence="4" type="ORF">CLV55_1016</name>
</gene>
<evidence type="ECO:0000313" key="4">
    <source>
        <dbReference type="EMBL" id="RAR75311.1"/>
    </source>
</evidence>
<name>A0A328YML1_9FLAO</name>
<reference evidence="4 5" key="1">
    <citation type="submission" date="2018-06" db="EMBL/GenBank/DDBJ databases">
        <title>Genomic Encyclopedia of Archaeal and Bacterial Type Strains, Phase II (KMG-II): from individual species to whole genera.</title>
        <authorList>
            <person name="Goeker M."/>
        </authorList>
    </citation>
    <scope>NUCLEOTIDE SEQUENCE [LARGE SCALE GENOMIC DNA]</scope>
    <source>
        <strain evidence="4 5">DSM 25663</strain>
    </source>
</reference>
<feature type="signal peptide" evidence="2">
    <location>
        <begin position="1"/>
        <end position="21"/>
    </location>
</feature>
<evidence type="ECO:0000256" key="2">
    <source>
        <dbReference type="SAM" id="SignalP"/>
    </source>
</evidence>
<dbReference type="AlphaFoldDB" id="A0A328YML1"/>
<dbReference type="InterPro" id="IPR030392">
    <property type="entry name" value="S74_ICA"/>
</dbReference>
<accession>A0A328YML1</accession>
<dbReference type="RefSeq" id="WP_112111697.1">
    <property type="nucleotide sequence ID" value="NZ_QLSZ01000001.1"/>
</dbReference>
<evidence type="ECO:0000259" key="3">
    <source>
        <dbReference type="PROSITE" id="PS51688"/>
    </source>
</evidence>
<dbReference type="EMBL" id="QLSZ01000001">
    <property type="protein sequence ID" value="RAR75311.1"/>
    <property type="molecule type" value="Genomic_DNA"/>
</dbReference>
<dbReference type="Proteomes" id="UP000248840">
    <property type="component" value="Unassembled WGS sequence"/>
</dbReference>
<feature type="chain" id="PRO_5016430054" evidence="2">
    <location>
        <begin position="22"/>
        <end position="748"/>
    </location>
</feature>
<keyword evidence="2" id="KW-0732">Signal</keyword>
<evidence type="ECO:0000313" key="5">
    <source>
        <dbReference type="Proteomes" id="UP000248840"/>
    </source>
</evidence>
<comment type="caution">
    <text evidence="4">The sequence shown here is derived from an EMBL/GenBank/DDBJ whole genome shotgun (WGS) entry which is preliminary data.</text>
</comment>
<sequence length="748" mass="82464">MKKISIFITLFVIVTAGNAQFSPTKLGTNLGTVSNNNAVLEIAGNNSILLPRVNLTNTTSFSPLSQFTDGMMVYNKQAINDVVAGPYICFNSKWNRLINVTRLTPSLPSGNLGLTTTSAPFYTVANYHIYNASSGLTLNNDAAANSCFKFNVDAVVSNDGSGNYPPTPNNFFGKFAFNTYQLNDFNYVQPYFDPFNLGWHVYQYGNVFDMGYDDNYQIKFNATNSIASTVFVNYRNPSYNQTLTTDKIFIKNGVIQTGGLVGITNSANLGLYSCRSSYWIRLGTNQAPIKFYSDLDTNGGIGNDSNMTIESNGNVGIGTNFTPSNKLDVQGTIRSVSGGLFSELDTVTGPFLNLNNSLKTPFDVKQNWRIRNEANIAGFSSRDGLFFSSYDGSNQNANNNMILADNGNVGIGINKPNYKLDVMGTIIVQNTGSTDFITKNGNVNLISNSKTQSNAAKYWFFSNYDFNNGLTFNAVSSTLSPIVTNALTIDNSGKIVIGNSYLNSYNAKLTVIGSQNNTVSNYAFLKGSTSELTGYRSGQAYNSYSIWADWRIASDEFNAFSDARIKNIKGKSNSKNDLQILKQIEITDYTKKDSISDASSYKKVIAQQVEKVYPQAVHQSKGFIPNVYKSAQATDGQINLITDFKPGDRIKLIIGTGDIEVKVTQVTNDFFKVDKPITEKVFVFGKEVDDFRNVDYEAIAMLNVSATQEIANRLEKLDHQLTELDTKNKVLLNRKDDLVKKIKGLLTK</sequence>
<evidence type="ECO:0000256" key="1">
    <source>
        <dbReference type="SAM" id="Coils"/>
    </source>
</evidence>
<proteinExistence type="predicted"/>
<feature type="domain" description="Peptidase S74" evidence="3">
    <location>
        <begin position="561"/>
        <end position="721"/>
    </location>
</feature>
<dbReference type="Pfam" id="PF13884">
    <property type="entry name" value="Peptidase_S74"/>
    <property type="match status" value="1"/>
</dbReference>
<organism evidence="4 5">
    <name type="scientific">Flavobacterium aciduliphilum</name>
    <dbReference type="NCBI Taxonomy" id="1101402"/>
    <lineage>
        <taxon>Bacteria</taxon>
        <taxon>Pseudomonadati</taxon>
        <taxon>Bacteroidota</taxon>
        <taxon>Flavobacteriia</taxon>
        <taxon>Flavobacteriales</taxon>
        <taxon>Flavobacteriaceae</taxon>
        <taxon>Flavobacterium</taxon>
    </lineage>
</organism>
<dbReference type="OrthoDB" id="767035at2"/>
<feature type="coiled-coil region" evidence="1">
    <location>
        <begin position="707"/>
        <end position="734"/>
    </location>
</feature>
<keyword evidence="5" id="KW-1185">Reference proteome</keyword>
<dbReference type="PROSITE" id="PS51688">
    <property type="entry name" value="ICA"/>
    <property type="match status" value="1"/>
</dbReference>